<feature type="transmembrane region" description="Helical" evidence="2">
    <location>
        <begin position="6"/>
        <end position="36"/>
    </location>
</feature>
<dbReference type="OrthoDB" id="10051416at2759"/>
<feature type="region of interest" description="Disordered" evidence="1">
    <location>
        <begin position="2924"/>
        <end position="2946"/>
    </location>
</feature>
<feature type="compositionally biased region" description="Polar residues" evidence="1">
    <location>
        <begin position="173"/>
        <end position="183"/>
    </location>
</feature>
<dbReference type="GO" id="GO:0006113">
    <property type="term" value="P:fermentation"/>
    <property type="evidence" value="ECO:0007669"/>
    <property type="project" value="InterPro"/>
</dbReference>
<name>A0A0C3ANH7_PILCF</name>
<keyword evidence="2" id="KW-1133">Transmembrane helix</keyword>
<dbReference type="STRING" id="765440.A0A0C3ANH7"/>
<evidence type="ECO:0000256" key="2">
    <source>
        <dbReference type="SAM" id="Phobius"/>
    </source>
</evidence>
<feature type="compositionally biased region" description="Low complexity" evidence="1">
    <location>
        <begin position="3180"/>
        <end position="3191"/>
    </location>
</feature>
<feature type="region of interest" description="Disordered" evidence="1">
    <location>
        <begin position="148"/>
        <end position="183"/>
    </location>
</feature>
<dbReference type="Proteomes" id="UP000054166">
    <property type="component" value="Unassembled WGS sequence"/>
</dbReference>
<evidence type="ECO:0000259" key="3">
    <source>
        <dbReference type="Pfam" id="PF21678"/>
    </source>
</evidence>
<dbReference type="InterPro" id="IPR048636">
    <property type="entry name" value="Csf1_N"/>
</dbReference>
<dbReference type="InParanoid" id="A0A0C3ANH7"/>
<keyword evidence="2" id="KW-0812">Transmembrane</keyword>
<evidence type="ECO:0000256" key="1">
    <source>
        <dbReference type="SAM" id="MobiDB-lite"/>
    </source>
</evidence>
<protein>
    <recommendedName>
        <fullName evidence="3">Csf1 N-terminal domain-containing protein</fullName>
    </recommendedName>
</protein>
<dbReference type="InterPro" id="IPR029636">
    <property type="entry name" value="Csf1"/>
</dbReference>
<evidence type="ECO:0000313" key="5">
    <source>
        <dbReference type="Proteomes" id="UP000054166"/>
    </source>
</evidence>
<dbReference type="HOGENOM" id="CLU_000463_0_0_1"/>
<dbReference type="EMBL" id="KN833046">
    <property type="protein sequence ID" value="KIM75463.1"/>
    <property type="molecule type" value="Genomic_DNA"/>
</dbReference>
<keyword evidence="2" id="KW-0472">Membrane</keyword>
<gene>
    <name evidence="4" type="ORF">PILCRDRAFT_671729</name>
</gene>
<reference evidence="4 5" key="1">
    <citation type="submission" date="2014-04" db="EMBL/GenBank/DDBJ databases">
        <authorList>
            <consortium name="DOE Joint Genome Institute"/>
            <person name="Kuo A."/>
            <person name="Tarkka M."/>
            <person name="Buscot F."/>
            <person name="Kohler A."/>
            <person name="Nagy L.G."/>
            <person name="Floudas D."/>
            <person name="Copeland A."/>
            <person name="Barry K.W."/>
            <person name="Cichocki N."/>
            <person name="Veneault-Fourrey C."/>
            <person name="LaButti K."/>
            <person name="Lindquist E.A."/>
            <person name="Lipzen A."/>
            <person name="Lundell T."/>
            <person name="Morin E."/>
            <person name="Murat C."/>
            <person name="Sun H."/>
            <person name="Tunlid A."/>
            <person name="Henrissat B."/>
            <person name="Grigoriev I.V."/>
            <person name="Hibbett D.S."/>
            <person name="Martin F."/>
            <person name="Nordberg H.P."/>
            <person name="Cantor M.N."/>
            <person name="Hua S.X."/>
        </authorList>
    </citation>
    <scope>NUCLEOTIDE SEQUENCE [LARGE SCALE GENOMIC DNA]</scope>
    <source>
        <strain evidence="4 5">F 1598</strain>
    </source>
</reference>
<organism evidence="4 5">
    <name type="scientific">Piloderma croceum (strain F 1598)</name>
    <dbReference type="NCBI Taxonomy" id="765440"/>
    <lineage>
        <taxon>Eukaryota</taxon>
        <taxon>Fungi</taxon>
        <taxon>Dikarya</taxon>
        <taxon>Basidiomycota</taxon>
        <taxon>Agaricomycotina</taxon>
        <taxon>Agaricomycetes</taxon>
        <taxon>Agaricomycetidae</taxon>
        <taxon>Atheliales</taxon>
        <taxon>Atheliaceae</taxon>
        <taxon>Piloderma</taxon>
    </lineage>
</organism>
<dbReference type="Pfam" id="PF21678">
    <property type="entry name" value="Csf1_N"/>
    <property type="match status" value="1"/>
</dbReference>
<keyword evidence="5" id="KW-1185">Reference proteome</keyword>
<dbReference type="PANTHER" id="PTHR32085:SF3">
    <property type="entry name" value="PROTEIN CSF1"/>
    <property type="match status" value="1"/>
</dbReference>
<feature type="compositionally biased region" description="Low complexity" evidence="1">
    <location>
        <begin position="3207"/>
        <end position="3221"/>
    </location>
</feature>
<dbReference type="GO" id="GO:0016020">
    <property type="term" value="C:membrane"/>
    <property type="evidence" value="ECO:0007669"/>
    <property type="project" value="InterPro"/>
</dbReference>
<feature type="compositionally biased region" description="Polar residues" evidence="1">
    <location>
        <begin position="1179"/>
        <end position="1193"/>
    </location>
</feature>
<feature type="compositionally biased region" description="Basic and acidic residues" evidence="1">
    <location>
        <begin position="156"/>
        <end position="170"/>
    </location>
</feature>
<feature type="region of interest" description="Disordered" evidence="1">
    <location>
        <begin position="1119"/>
        <end position="1218"/>
    </location>
</feature>
<evidence type="ECO:0000313" key="4">
    <source>
        <dbReference type="EMBL" id="KIM75463.1"/>
    </source>
</evidence>
<feature type="compositionally biased region" description="Acidic residues" evidence="1">
    <location>
        <begin position="1194"/>
        <end position="1211"/>
    </location>
</feature>
<dbReference type="PANTHER" id="PTHR32085">
    <property type="entry name" value="PROTEIN CSF1"/>
    <property type="match status" value="1"/>
</dbReference>
<reference evidence="5" key="2">
    <citation type="submission" date="2015-01" db="EMBL/GenBank/DDBJ databases">
        <title>Evolutionary Origins and Diversification of the Mycorrhizal Mutualists.</title>
        <authorList>
            <consortium name="DOE Joint Genome Institute"/>
            <consortium name="Mycorrhizal Genomics Consortium"/>
            <person name="Kohler A."/>
            <person name="Kuo A."/>
            <person name="Nagy L.G."/>
            <person name="Floudas D."/>
            <person name="Copeland A."/>
            <person name="Barry K.W."/>
            <person name="Cichocki N."/>
            <person name="Veneault-Fourrey C."/>
            <person name="LaButti K."/>
            <person name="Lindquist E.A."/>
            <person name="Lipzen A."/>
            <person name="Lundell T."/>
            <person name="Morin E."/>
            <person name="Murat C."/>
            <person name="Riley R."/>
            <person name="Ohm R."/>
            <person name="Sun H."/>
            <person name="Tunlid A."/>
            <person name="Henrissat B."/>
            <person name="Grigoriev I.V."/>
            <person name="Hibbett D.S."/>
            <person name="Martin F."/>
        </authorList>
    </citation>
    <scope>NUCLEOTIDE SEQUENCE [LARGE SCALE GENOMIC DNA]</scope>
    <source>
        <strain evidence="5">F 1598</strain>
    </source>
</reference>
<sequence>MLDYRLLAACISIILGSLLYFFYWNRFIAFLLSIVFRISFWQQGSSSVWLEIGSIHFAPLAGRILLKGVRYHSSNQTVRIVKAQILWRYWIRRPTTEEDLGHARVGGEDPDKHSNHSRACRIQISFQGFEWFMYNRTAAYDNIVSAMATDGPTSRPESRRRSESINEPRRTVTKSSGFESSSIYPPSSVAAIKSPRFISRVLIWFKRQLPSLDPKDLLPIGIEATKGAIVCGNGSTPSLLVAEFSKAEGTFGIVQARSKFDLHKQILSFKFQKALIRYVENDQFQNPMTTIGRIVQEHIEASRYMALPRVSYLSYRGFAKLWRRLQLYILTPRRHSRFTGSESSSVRIGRKSHKSLDEETPVGAEFATVEYAVERKFLETPVLEISYYADVVGKVPTEQGRMTRLESFDIGNGDLPPQWGIDVVVRGGFFRYGPWADRQRADLQRTFFPPAYHDVEATPYLQPGDQRLWTALKVFIELRDQTTLHIPFREASKNWQWDGKVDVSRPKKREPALLRVTAGDSSTISYIMPMIAGPVGYESLLEVHLDSVAVTSSLNDIRLLTAESCRVRGELPSPLKWNGERQWKFAASLRQPVIYILRDHINMFTDLSKDWVSGPPTDYYRFVPTVYVFELDMHHFELNFYVNDQNIIDKPLIRDENAILTIRGPRMRNETRIPANIYRPEATSIPFFVEAPNLSFALSLPRWTTHASNYGNRMGRIGVFRLDASYRYYAEVHEEYIEQFRLEITVRDIMFKALGWTIRYLMVMRENYFGTFTNFSTLYEYLDKRKQGLPVGDPLELKYREGKANILQVEIGISITSGQIVLPAGLPGYETSDPAQVSIPRDVGVGSCIILTVPELQLHFRLHDYYMEMSLNVDTISGSVENECPEKLFLGGLEYLSTEEKFVIDGIDITANRLFGPQPRTSTYLCIWEICLGRVNAVLSAAEGRILAAAGTAFRLNFLDMANAPASEYTTPVEPDVTFLKFSLNAFDAIWLAGHAALEVSLPGGLSLETNDLAGTYYRKVTSLRVPHICLKVLITTPSGRHTWLEAAQFASDANLDIYSAPAGWRESGHVQADYIRSQDVLTGRAKFLFDVLPLKHSDIRGLHKNGLLLCRPRPSKPVAIRRVDTKQKSPNETGDAALDMQPRWSHRSHLSDSDGEEGVSEADRDARLAQSRILTPLAISTSNPEEQSMSSGDESDNVDLTDGETSDSDWSDTAGLGGNGISSVGQYHHVTDHYTSQFLKTPSLWDGSPFILTRNVPFLRPARKHTWTKSEHNIVSIADNIPNVNEDVDTTTFRFHSRRDIDIRITPLITPAIMRLEEDIATNSISAELTLDGLTANFLGDFTGSAKSSRSTTNFDIHLSLICMRVVQLVSFGKPSVCLQESELAQLGRQNATAIIDMRLDGGHIVGNITREDRANPAMWLAVTTIHNVSLDLYSVANKSPSRRDLQGDADVDIFVSGFEGKLSPDKVDIGTRGVSVDIGHSSPEYVAATGLALADSVEELSRICKRWSVRASTSTQNLLYGILNASADKFIVDPYSTIQPSYLVQRGRPNKLRTDPILVLLHYLRRCLREMSPSERQAIRSAYMEIEPKVLLKKLLPLLESRLVALALDAEASNDRSIERLVPSLRLKADQESTGRHLPFTFGSLKIGRADLAIRDPDRRLSPSQFSLTSLAAAARIRAPKLFSPHAFTSVVLSQTSLRDRSRYNIRQYSTSISVGDVKLTILPHLMNFAQQVLRVHRRYGVNISPSGHAASAALEPKLAKQSIEATHLVLTFGLQSFRVEAAAENLICVFGLSGIQIGSTILAKPVTGHQGLCDRSMNHSIVFNQILLRARSNVDTSKRSDSDILASLVFGGGKCNAVMHQEPSSSSILRTVLFLKNLQLNVPRSAIRLYRFIEEWRADFLPGIEATLHALLTEIEKVPTKPISPTPARPNQDKPLILHVHTHILSFGVSLQVMHGTWLSWNVYHTVGYLKPSTTTTRDFSRSFGLQLASQVCSVSFRPNRSRELASDTHVKLELPTLSISGRYSESSLYTLACMEFFQLIVKPSHWDTLLVVQQKFGQDFNDLISLVEETRRKRAAPVSKVASVTTSLNYNGFLKMRGFRIGLEGISSTLFLECVDIGGGINNDFGRAWNIGLSDLALSLAPRVSSGGHASGFNRNHRSAFVIIDFQASAGSRSSEGVEDKALRVSVTKIHAVMQPSSIGEVGDFIDHLQAEMLEHKERRAAELKEFKEKTKSVLRTFEVKVKNAEFKEKSTWLSEHSIVLIIKNIGVAFPLALDQDIELPQTGRHDLSAVRAFLFSIKSFVFGTQRGETGQAVMKGFSFQFVSQFRQSISADFSGETHLTRNRLVYPEMTAQLRSETSTSSRQISISANVSGFVLDIDSSIPDDIFSLIDVYRQGQERVTRLTDNIPRSTSPSSPTFVTSELTGEKQYAALPTSSILASLTFLSGKVRVYSGLASALSRTRSLSAHAREPTDAQFLEFGADLFKLPMVSVWTEYRATPVAQKFGSNRSAEPSTLMFKCAIHSSHNTLRPTLLPFIAEVVEHVEIRMRKATLRTPQTPISAVPDSTARIISDHSPPEPDAVSTLHISFGLRIDQSRLELTCQPDVNVIAGLHWDSGGFVVGVSPGASNVTFSGSVGGLTVGLKHGFLSEECVRLDARNLAFLMQFAKRVSEDGDQVSLVSVVLDTEFAGGVRFSRFQDVLCFKATWLDRIPILNGQQNSTSPSSSKSAVGVSTSSLPKQDFTTAVLIRIREIKLDVDLGQSISSVTIDLRDARIRTKMTEDLYEVSLTVADVAMLAKGNISGQVTVPDCLFQTTRRKESKLPVLGGRTKMLELTMTSGPLSVVLESDHQKLLQYHAKPLEVNIFDDWSSISKAREQEKERPLRLSFTVSGAEVIAAATVGTIPKLLSYANKFKTNLDAQREGASRESKAFQMTRSPKPDNPLSDVANAMLHSARDRFNETEAELSYFIEQHLSLRLDTLRLVVFPRTMADLEMAHFVGSDVHARLDRKTRPDSLLAKRVLHLSFSSMGISKYSQLNHNLPTNEDPLDGSTWLALLLRGAPEAIIVGLPSMNMAMSSEELIGAVAKELLYDFNSRFVRREGMRDIEDIYITLNMSLYSWLTILRKNLSREMNQVQTSSDWRTSSMTSPPVFASRKKVLEPLQLGDVKEESSDSLMMPPRSSVSPSASPLITAPVQSPAMGLKTSSSSSADPPTFSPSSEPGSDVPEANVSPLIPSLPPTGITPVPSSSKSSGIVYRPGDRHIERLNMRQLGEATPDVMHPFFMKKAGFNLEDSLPQYVHEYATIPIEQIIQVLLRLYSKQLRADRELAKGSVNRFE</sequence>
<accession>A0A0C3ANH7</accession>
<feature type="domain" description="Csf1 N-terminal" evidence="3">
    <location>
        <begin position="19"/>
        <end position="784"/>
    </location>
</feature>
<feature type="region of interest" description="Disordered" evidence="1">
    <location>
        <begin position="3170"/>
        <end position="3257"/>
    </location>
</feature>
<proteinExistence type="predicted"/>